<feature type="region of interest" description="Disordered" evidence="1">
    <location>
        <begin position="203"/>
        <end position="228"/>
    </location>
</feature>
<proteinExistence type="predicted"/>
<dbReference type="eggNOG" id="ENOG502SIPX">
    <property type="taxonomic scope" value="Eukaryota"/>
</dbReference>
<dbReference type="OrthoDB" id="265702at2759"/>
<feature type="compositionally biased region" description="Polar residues" evidence="1">
    <location>
        <begin position="464"/>
        <end position="474"/>
    </location>
</feature>
<evidence type="ECO:0000256" key="1">
    <source>
        <dbReference type="SAM" id="MobiDB-lite"/>
    </source>
</evidence>
<evidence type="ECO:0000313" key="3">
    <source>
        <dbReference type="Proteomes" id="UP000063063"/>
    </source>
</evidence>
<evidence type="ECO:0000313" key="2">
    <source>
        <dbReference type="EMBL" id="AIO00657.1"/>
    </source>
</evidence>
<dbReference type="VEuPathDB" id="TriTrypDB:LPMP_310680"/>
<gene>
    <name evidence="2" type="ORF">LPMP_310680</name>
</gene>
<dbReference type="RefSeq" id="XP_010701457.1">
    <property type="nucleotide sequence ID" value="XM_010703155.1"/>
</dbReference>
<protein>
    <submittedName>
        <fullName evidence="2">Uncharacterized protein</fullName>
    </submittedName>
</protein>
<accession>A0A088SFV2</accession>
<feature type="compositionally biased region" description="Polar residues" evidence="1">
    <location>
        <begin position="206"/>
        <end position="219"/>
    </location>
</feature>
<reference evidence="2 3" key="1">
    <citation type="journal article" date="2015" name="Sci. Rep.">
        <title>The genome of Leishmania panamensis: insights into genomics of the L. (Viannia) subgenus.</title>
        <authorList>
            <person name="Llanes A."/>
            <person name="Restrepo C.M."/>
            <person name="Vecchio G.D."/>
            <person name="Anguizola F.J."/>
            <person name="Lleonart R."/>
        </authorList>
    </citation>
    <scope>NUCLEOTIDE SEQUENCE [LARGE SCALE GENOMIC DNA]</scope>
    <source>
        <strain evidence="2 3">MHOM/PA/94/PSC-1</strain>
    </source>
</reference>
<dbReference type="VEuPathDB" id="TriTrypDB:LPAL13_310012000"/>
<dbReference type="Proteomes" id="UP000063063">
    <property type="component" value="Chromosome 31"/>
</dbReference>
<dbReference type="AlphaFoldDB" id="A0A088SFV2"/>
<sequence>MQQPCSDMDDATGEAYVDIRVCDLLVQQGNMPKGLDSGFPIDGLYVVLRCREEVRRTSCLWPSVSGASAKERQSSDTQPDVAAGTLEEQNEDDLVWNEMFRFVVPPALQPIAPVATPLGPHSPPSAHGGDSQGGFCAPYTLPFHPSGSSNGTDGGARGLPYGAALPMCTSAVGGIRGPDSSGFALSYSPPPSFLAIPTSPLRSAVAQPQPSGGDNSSRATEAGVGNSPSHYPSIELELWRSTPLSENLLGCYTYHLPIELMQGGYDLSTLDAVVERVVLLRTKEAPSIMGNLYGWSEHRLSLRLRVQAVGLAPLMAAWSPQQGSKAMPMTAANMTGSGAYPGPFSAGMPDGTVAGASPYAAASVYGTTFGTLNPVLANILAPLGVSMGGSAVQHVPPGGMMSISGGIGGDHLQKPGEPPFLSMLPPFQTAAPVGGRLFHPHLPGAPSATPQSPDQGILGDGDLTWQSSITQPTVYSPYGLPQKR</sequence>
<dbReference type="KEGG" id="lpan:LPMP_310680"/>
<keyword evidence="3" id="KW-1185">Reference proteome</keyword>
<feature type="region of interest" description="Disordered" evidence="1">
    <location>
        <begin position="435"/>
        <end position="484"/>
    </location>
</feature>
<dbReference type="GeneID" id="22577494"/>
<dbReference type="EMBL" id="CP009400">
    <property type="protein sequence ID" value="AIO00657.1"/>
    <property type="molecule type" value="Genomic_DNA"/>
</dbReference>
<organism evidence="2 3">
    <name type="scientific">Leishmania panamensis</name>
    <dbReference type="NCBI Taxonomy" id="5679"/>
    <lineage>
        <taxon>Eukaryota</taxon>
        <taxon>Discoba</taxon>
        <taxon>Euglenozoa</taxon>
        <taxon>Kinetoplastea</taxon>
        <taxon>Metakinetoplastina</taxon>
        <taxon>Trypanosomatida</taxon>
        <taxon>Trypanosomatidae</taxon>
        <taxon>Leishmaniinae</taxon>
        <taxon>Leishmania</taxon>
        <taxon>Leishmania guyanensis species complex</taxon>
    </lineage>
</organism>
<name>A0A088SFV2_LEIPA</name>